<evidence type="ECO:0000313" key="2">
    <source>
        <dbReference type="Proteomes" id="UP000054549"/>
    </source>
</evidence>
<gene>
    <name evidence="1" type="ORF">M378DRAFT_1058953</name>
</gene>
<organism evidence="1 2">
    <name type="scientific">Amanita muscaria (strain Koide BX008)</name>
    <dbReference type="NCBI Taxonomy" id="946122"/>
    <lineage>
        <taxon>Eukaryota</taxon>
        <taxon>Fungi</taxon>
        <taxon>Dikarya</taxon>
        <taxon>Basidiomycota</taxon>
        <taxon>Agaricomycotina</taxon>
        <taxon>Agaricomycetes</taxon>
        <taxon>Agaricomycetidae</taxon>
        <taxon>Agaricales</taxon>
        <taxon>Pluteineae</taxon>
        <taxon>Amanitaceae</taxon>
        <taxon>Amanita</taxon>
    </lineage>
</organism>
<keyword evidence="2" id="KW-1185">Reference proteome</keyword>
<dbReference type="AlphaFoldDB" id="A0A0C2WE26"/>
<proteinExistence type="predicted"/>
<dbReference type="Proteomes" id="UP000054549">
    <property type="component" value="Unassembled WGS sequence"/>
</dbReference>
<dbReference type="HOGENOM" id="CLU_906052_0_0_1"/>
<sequence>MAANTLSKVRNVESCRNAPFSDSDSLDVVSAEKNMLGVKTRQKIISDDVTSNILTSYVKRRIKKPPDIDSPNLESSRAILEATNELEVEKRQKVVKNDVLSRKFTLHGRRLVKKPPDQISWDLEQPSKENAIYVKLARLEDEMMLELTYPCPQDSLAVENTTDAADEAVSVTQQIVLLVVPNPIPIIENLDAFVQAHPPVHFHRVFAVAAVADQDTTSYQYIKEDIKRHGGRTCNVPLPAVKHPPISTWMNGLGIAIAAVGFLLRCEGEDLVDLKDALIKADACNHMMSRYKSRKTRNATFKLVDVS</sequence>
<accession>A0A0C2WE26</accession>
<protein>
    <submittedName>
        <fullName evidence="1">Uncharacterized protein</fullName>
    </submittedName>
</protein>
<name>A0A0C2WE26_AMAMK</name>
<reference evidence="1 2" key="1">
    <citation type="submission" date="2014-04" db="EMBL/GenBank/DDBJ databases">
        <title>Evolutionary Origins and Diversification of the Mycorrhizal Mutualists.</title>
        <authorList>
            <consortium name="DOE Joint Genome Institute"/>
            <consortium name="Mycorrhizal Genomics Consortium"/>
            <person name="Kohler A."/>
            <person name="Kuo A."/>
            <person name="Nagy L.G."/>
            <person name="Floudas D."/>
            <person name="Copeland A."/>
            <person name="Barry K.W."/>
            <person name="Cichocki N."/>
            <person name="Veneault-Fourrey C."/>
            <person name="LaButti K."/>
            <person name="Lindquist E.A."/>
            <person name="Lipzen A."/>
            <person name="Lundell T."/>
            <person name="Morin E."/>
            <person name="Murat C."/>
            <person name="Riley R."/>
            <person name="Ohm R."/>
            <person name="Sun H."/>
            <person name="Tunlid A."/>
            <person name="Henrissat B."/>
            <person name="Grigoriev I.V."/>
            <person name="Hibbett D.S."/>
            <person name="Martin F."/>
        </authorList>
    </citation>
    <scope>NUCLEOTIDE SEQUENCE [LARGE SCALE GENOMIC DNA]</scope>
    <source>
        <strain evidence="1 2">Koide BX008</strain>
    </source>
</reference>
<evidence type="ECO:0000313" key="1">
    <source>
        <dbReference type="EMBL" id="KIL54303.1"/>
    </source>
</evidence>
<dbReference type="EMBL" id="KN818826">
    <property type="protein sequence ID" value="KIL54303.1"/>
    <property type="molecule type" value="Genomic_DNA"/>
</dbReference>
<dbReference type="InParanoid" id="A0A0C2WE26"/>